<dbReference type="InterPro" id="IPR005829">
    <property type="entry name" value="Sugar_transporter_CS"/>
</dbReference>
<keyword evidence="10" id="KW-1185">Reference proteome</keyword>
<dbReference type="Pfam" id="PF00112">
    <property type="entry name" value="Peptidase_C1"/>
    <property type="match status" value="1"/>
</dbReference>
<dbReference type="SUPFAM" id="SSF103473">
    <property type="entry name" value="MFS general substrate transporter"/>
    <property type="match status" value="1"/>
</dbReference>
<name>A0A2A6C5U6_PRIPA</name>
<evidence type="ECO:0000256" key="3">
    <source>
        <dbReference type="ARBA" id="ARBA00022448"/>
    </source>
</evidence>
<dbReference type="InterPro" id="IPR020846">
    <property type="entry name" value="MFS_dom"/>
</dbReference>
<dbReference type="GO" id="GO:0008234">
    <property type="term" value="F:cysteine-type peptidase activity"/>
    <property type="evidence" value="ECO:0007669"/>
    <property type="project" value="InterPro"/>
</dbReference>
<evidence type="ECO:0000313" key="9">
    <source>
        <dbReference type="EnsemblMetazoa" id="PPA24115.1"/>
    </source>
</evidence>
<dbReference type="GO" id="GO:0005366">
    <property type="term" value="F:myo-inositol:proton symporter activity"/>
    <property type="evidence" value="ECO:0000318"/>
    <property type="project" value="GO_Central"/>
</dbReference>
<comment type="subcellular location">
    <subcellularLocation>
        <location evidence="1">Cell membrane</location>
        <topology evidence="1">Multi-pass membrane protein</topology>
    </subcellularLocation>
</comment>
<keyword evidence="5" id="KW-1133">Transmembrane helix</keyword>
<dbReference type="GO" id="GO:0006508">
    <property type="term" value="P:proteolysis"/>
    <property type="evidence" value="ECO:0007669"/>
    <property type="project" value="InterPro"/>
</dbReference>
<dbReference type="PANTHER" id="PTHR48020">
    <property type="entry name" value="PROTON MYO-INOSITOL COTRANSPORTER"/>
    <property type="match status" value="1"/>
</dbReference>
<dbReference type="PROSITE" id="PS00217">
    <property type="entry name" value="SUGAR_TRANSPORT_2"/>
    <property type="match status" value="1"/>
</dbReference>
<protein>
    <submittedName>
        <fullName evidence="9">Hmit-1.3</fullName>
    </submittedName>
</protein>
<evidence type="ECO:0000256" key="7">
    <source>
        <dbReference type="ARBA" id="ARBA00023180"/>
    </source>
</evidence>
<dbReference type="PROSITE" id="PS50850">
    <property type="entry name" value="MFS"/>
    <property type="match status" value="1"/>
</dbReference>
<reference evidence="10" key="1">
    <citation type="journal article" date="2008" name="Nat. Genet.">
        <title>The Pristionchus pacificus genome provides a unique perspective on nematode lifestyle and parasitism.</title>
        <authorList>
            <person name="Dieterich C."/>
            <person name="Clifton S.W."/>
            <person name="Schuster L.N."/>
            <person name="Chinwalla A."/>
            <person name="Delehaunty K."/>
            <person name="Dinkelacker I."/>
            <person name="Fulton L."/>
            <person name="Fulton R."/>
            <person name="Godfrey J."/>
            <person name="Minx P."/>
            <person name="Mitreva M."/>
            <person name="Roeseler W."/>
            <person name="Tian H."/>
            <person name="Witte H."/>
            <person name="Yang S.P."/>
            <person name="Wilson R.K."/>
            <person name="Sommer R.J."/>
        </authorList>
    </citation>
    <scope>NUCLEOTIDE SEQUENCE [LARGE SCALE GENOMIC DNA]</scope>
    <source>
        <strain evidence="10">PS312</strain>
    </source>
</reference>
<dbReference type="EnsemblMetazoa" id="PPA24115.1">
    <property type="protein sequence ID" value="PPA24115.1"/>
    <property type="gene ID" value="WBGene00113669"/>
</dbReference>
<dbReference type="InterPro" id="IPR050814">
    <property type="entry name" value="Myo-inositol_Transporter"/>
</dbReference>
<dbReference type="InterPro" id="IPR000668">
    <property type="entry name" value="Peptidase_C1A_C"/>
</dbReference>
<dbReference type="GO" id="GO:0055085">
    <property type="term" value="P:transmembrane transport"/>
    <property type="evidence" value="ECO:0000318"/>
    <property type="project" value="GO_Central"/>
</dbReference>
<dbReference type="GO" id="GO:0015798">
    <property type="term" value="P:myo-inositol transport"/>
    <property type="evidence" value="ECO:0000318"/>
    <property type="project" value="GO_Central"/>
</dbReference>
<evidence type="ECO:0000256" key="6">
    <source>
        <dbReference type="ARBA" id="ARBA00023136"/>
    </source>
</evidence>
<keyword evidence="4" id="KW-0812">Transmembrane</keyword>
<dbReference type="GO" id="GO:0016324">
    <property type="term" value="C:apical plasma membrane"/>
    <property type="evidence" value="ECO:0000318"/>
    <property type="project" value="GO_Central"/>
</dbReference>
<dbReference type="Gene3D" id="1.20.1250.20">
    <property type="entry name" value="MFS general substrate transporter like domains"/>
    <property type="match status" value="2"/>
</dbReference>
<evidence type="ECO:0000313" key="10">
    <source>
        <dbReference type="Proteomes" id="UP000005239"/>
    </source>
</evidence>
<dbReference type="InterPro" id="IPR038765">
    <property type="entry name" value="Papain-like_cys_pep_sf"/>
</dbReference>
<accession>A0A2A6C5U6</accession>
<dbReference type="Gene3D" id="3.90.70.10">
    <property type="entry name" value="Cysteine proteinases"/>
    <property type="match status" value="1"/>
</dbReference>
<dbReference type="PRINTS" id="PR00171">
    <property type="entry name" value="SUGRTRNSPORT"/>
</dbReference>
<gene>
    <name evidence="9" type="primary">WBGene00113669</name>
</gene>
<dbReference type="InterPro" id="IPR025661">
    <property type="entry name" value="Pept_asp_AS"/>
</dbReference>
<dbReference type="FunFam" id="1.20.1250.20:FF:000387">
    <property type="entry name" value="H(+) MyoInositol coTransporter"/>
    <property type="match status" value="1"/>
</dbReference>
<dbReference type="PANTHER" id="PTHR48020:SF12">
    <property type="entry name" value="PROTON MYO-INOSITOL COTRANSPORTER"/>
    <property type="match status" value="1"/>
</dbReference>
<comment type="similarity">
    <text evidence="2">Belongs to the major facilitator superfamily. Sugar transporter (TC 2.A.1.1) family.</text>
</comment>
<keyword evidence="6" id="KW-0472">Membrane</keyword>
<dbReference type="PROSITE" id="PS00640">
    <property type="entry name" value="THIOL_PROTEASE_ASN"/>
    <property type="match status" value="1"/>
</dbReference>
<dbReference type="Pfam" id="PF00083">
    <property type="entry name" value="Sugar_tr"/>
    <property type="match status" value="2"/>
</dbReference>
<dbReference type="AlphaFoldDB" id="A0A2A6C5U6"/>
<evidence type="ECO:0000256" key="2">
    <source>
        <dbReference type="ARBA" id="ARBA00010992"/>
    </source>
</evidence>
<dbReference type="PROSITE" id="PS00216">
    <property type="entry name" value="SUGAR_TRANSPORT_1"/>
    <property type="match status" value="1"/>
</dbReference>
<proteinExistence type="inferred from homology"/>
<dbReference type="FunFam" id="1.20.1250.20:FF:000371">
    <property type="entry name" value="H(+) MyoInositol coTransporter"/>
    <property type="match status" value="1"/>
</dbReference>
<comment type="catalytic activity">
    <reaction evidence="8">
        <text>myo-inositol(out) + H(+)(out) = myo-inositol(in) + H(+)(in)</text>
        <dbReference type="Rhea" id="RHEA:60364"/>
        <dbReference type="ChEBI" id="CHEBI:15378"/>
        <dbReference type="ChEBI" id="CHEBI:17268"/>
    </reaction>
</comment>
<keyword evidence="3" id="KW-0813">Transport</keyword>
<dbReference type="InterPro" id="IPR036259">
    <property type="entry name" value="MFS_trans_sf"/>
</dbReference>
<dbReference type="InterPro" id="IPR005828">
    <property type="entry name" value="MFS_sugar_transport-like"/>
</dbReference>
<organism evidence="9 10">
    <name type="scientific">Pristionchus pacificus</name>
    <name type="common">Parasitic nematode worm</name>
    <dbReference type="NCBI Taxonomy" id="54126"/>
    <lineage>
        <taxon>Eukaryota</taxon>
        <taxon>Metazoa</taxon>
        <taxon>Ecdysozoa</taxon>
        <taxon>Nematoda</taxon>
        <taxon>Chromadorea</taxon>
        <taxon>Rhabditida</taxon>
        <taxon>Rhabditina</taxon>
        <taxon>Diplogasteromorpha</taxon>
        <taxon>Diplogasteroidea</taxon>
        <taxon>Neodiplogasteridae</taxon>
        <taxon>Pristionchus</taxon>
    </lineage>
</organism>
<dbReference type="InterPro" id="IPR003663">
    <property type="entry name" value="Sugar/inositol_transpt"/>
</dbReference>
<evidence type="ECO:0000256" key="8">
    <source>
        <dbReference type="ARBA" id="ARBA00049119"/>
    </source>
</evidence>
<dbReference type="SUPFAM" id="SSF54001">
    <property type="entry name" value="Cysteine proteinases"/>
    <property type="match status" value="1"/>
</dbReference>
<reference evidence="9" key="2">
    <citation type="submission" date="2022-06" db="UniProtKB">
        <authorList>
            <consortium name="EnsemblMetazoa"/>
        </authorList>
    </citation>
    <scope>IDENTIFICATION</scope>
    <source>
        <strain evidence="9">PS312</strain>
    </source>
</reference>
<evidence type="ECO:0000256" key="4">
    <source>
        <dbReference type="ARBA" id="ARBA00022692"/>
    </source>
</evidence>
<dbReference type="NCBIfam" id="TIGR00879">
    <property type="entry name" value="SP"/>
    <property type="match status" value="1"/>
</dbReference>
<dbReference type="SMART" id="SM00645">
    <property type="entry name" value="Pept_C1"/>
    <property type="match status" value="1"/>
</dbReference>
<keyword evidence="7" id="KW-0325">Glycoprotein</keyword>
<sequence length="1055" mass="117372">MYSKIMEDKKQRRCPNLLVTLCIVSFILCAIFAGTSIFLWIRLASVSYEPAPPSNEDSQQQAAQKYPFFPNSIKDEDRMRKMVSDINAANLSWKAKFNAFASLKGSNHTSLGWDNTNSLMLPGQTFEESLDLKAFGDTKEHLTKLASATITLPESFDARDKWPRCGSIHRIPNQGGCGSCWARIIMRMYFVILQLKEIAAAAVSVMSDRLCISSKGKEQSMISLQDLVSCCGYCGSCEGGNFPILSYHYWKNHGIPTGGSFGSNEGCRPYEIESTCGTPCPRYFYTNDFTPQCNRTCNTIYGKSYESDLKKGKSFYWIKTSEWYSHMNLSYHEVMTLTSDLSISSNDLIKREIITNGPVSFCTFVAEPFVHYSSGIYDSSQFEVEGHENLSYGHCMRMIGWGKENGQEFWTIANSWGREWGENGFGKISLNYRPDDLSPAVPGGGSGIPRPVNNPIVSWFTYMLAFSAVIGGFLFGYDTGIVSSAMLYVPENGGMAPMDSLWQELIVSVTPGVAAIGALLSGPGSDWIGRKKIIVSACVIFAIGAGICAGAPEKITLLVGRVFLGLAIGFASMIVPVYVSEASPSHIRGRLLTGFQLMITFGLMAANIIAGGFSYIDPVNIGWRLMFGFAAVPALIQLFSFCFLPESPRWLYEHDREDEARMVVSRIYNGNEEWVDYEMAEIKFACEEERAAKAKHAGDGPVYWRILTTAHVRKALIVGCLLQAFQQLSGINTIMYYTGTIIRSAGVKDNHTTIWISVGTSAVNFVCTFIPMAFIEKVGRRVLLILSVIGVILSLCAMGVAFLLINNASALNEQDLYNDKYYNITAGDDTSYCENFSNCDFCVTDDNCGFCEYIMDDGTRTGFCLPFGASNDTADYAGTGPCSFVSPNPDYEWQDTYCVTQYTILPIIIMVIYLSCFSIGYAPLPWVFNGEFYPLWARSTCASIATAANWIFNLIISLTFLSLSQAATKYGTFFIYAGCTVVALVFFFFFVPETKGLNIEEIEFLFMSEAERKKRQILHHVAETFDEIKEHADEVVYASSPHTKIVYEDFTDEHF</sequence>
<dbReference type="Proteomes" id="UP000005239">
    <property type="component" value="Unassembled WGS sequence"/>
</dbReference>
<evidence type="ECO:0000256" key="5">
    <source>
        <dbReference type="ARBA" id="ARBA00022989"/>
    </source>
</evidence>
<accession>A0A8R1YKF0</accession>
<evidence type="ECO:0000256" key="1">
    <source>
        <dbReference type="ARBA" id="ARBA00004651"/>
    </source>
</evidence>